<dbReference type="InterPro" id="IPR011051">
    <property type="entry name" value="RmlC_Cupin_sf"/>
</dbReference>
<keyword evidence="3" id="KW-0560">Oxidoreductase</keyword>
<dbReference type="EMBL" id="BSDQ01000001">
    <property type="protein sequence ID" value="GLI30108.1"/>
    <property type="molecule type" value="Genomic_DNA"/>
</dbReference>
<dbReference type="SUPFAM" id="SSF51182">
    <property type="entry name" value="RmlC-like cupins"/>
    <property type="match status" value="1"/>
</dbReference>
<evidence type="ECO:0000259" key="4">
    <source>
        <dbReference type="Pfam" id="PF04321"/>
    </source>
</evidence>
<accession>A0ABQ5RDY1</accession>
<comment type="pathway">
    <text evidence="3">Carbohydrate biosynthesis; dTDP-L-rhamnose biosynthesis.</text>
</comment>
<dbReference type="EC" id="1.1.1.133" evidence="3"/>
<dbReference type="GeneID" id="78121287"/>
<evidence type="ECO:0000256" key="2">
    <source>
        <dbReference type="ARBA" id="ARBA00010944"/>
    </source>
</evidence>
<comment type="caution">
    <text evidence="5">The sequence shown here is derived from an EMBL/GenBank/DDBJ whole genome shotgun (WGS) entry which is preliminary data.</text>
</comment>
<evidence type="ECO:0000256" key="3">
    <source>
        <dbReference type="RuleBase" id="RU364082"/>
    </source>
</evidence>
<dbReference type="Pfam" id="PF00908">
    <property type="entry name" value="dTDP_sugar_isom"/>
    <property type="match status" value="1"/>
</dbReference>
<dbReference type="InterPro" id="IPR005913">
    <property type="entry name" value="dTDP_dehydrorham_reduct"/>
</dbReference>
<evidence type="ECO:0000313" key="5">
    <source>
        <dbReference type="EMBL" id="GLI30108.1"/>
    </source>
</evidence>
<comment type="similarity">
    <text evidence="2 3">Belongs to the dTDP-4-dehydrorhamnose reductase family.</text>
</comment>
<keyword evidence="3" id="KW-0521">NADP</keyword>
<reference evidence="5" key="1">
    <citation type="submission" date="2022-12" db="EMBL/GenBank/DDBJ databases">
        <title>Reference genome sequencing for broad-spectrum identification of bacterial and archaeal isolates by mass spectrometry.</title>
        <authorList>
            <person name="Sekiguchi Y."/>
            <person name="Tourlousse D.M."/>
        </authorList>
    </citation>
    <scope>NUCLEOTIDE SEQUENCE</scope>
    <source>
        <strain evidence="5">5-2</strain>
    </source>
</reference>
<dbReference type="PANTHER" id="PTHR10491:SF4">
    <property type="entry name" value="METHIONINE ADENOSYLTRANSFERASE 2 SUBUNIT BETA"/>
    <property type="match status" value="1"/>
</dbReference>
<feature type="domain" description="RmlD-like substrate binding" evidence="4">
    <location>
        <begin position="187"/>
        <end position="469"/>
    </location>
</feature>
<dbReference type="Gene3D" id="2.60.120.10">
    <property type="entry name" value="Jelly Rolls"/>
    <property type="match status" value="1"/>
</dbReference>
<dbReference type="PANTHER" id="PTHR10491">
    <property type="entry name" value="DTDP-4-DEHYDRORHAMNOSE REDUCTASE"/>
    <property type="match status" value="1"/>
</dbReference>
<dbReference type="Gene3D" id="3.90.25.10">
    <property type="entry name" value="UDP-galactose 4-epimerase, domain 1"/>
    <property type="match status" value="1"/>
</dbReference>
<dbReference type="InterPro" id="IPR014710">
    <property type="entry name" value="RmlC-like_jellyroll"/>
</dbReference>
<comment type="similarity">
    <text evidence="1">Belongs to the dTDP-4-dehydrorhamnose 3,5-epimerase family.</text>
</comment>
<comment type="function">
    <text evidence="3">Catalyzes the reduction of dTDP-6-deoxy-L-lyxo-4-hexulose to yield dTDP-L-rhamnose.</text>
</comment>
<dbReference type="RefSeq" id="WP_164736188.1">
    <property type="nucleotide sequence ID" value="NZ_BSDQ01000001.1"/>
</dbReference>
<evidence type="ECO:0000313" key="6">
    <source>
        <dbReference type="Proteomes" id="UP001144451"/>
    </source>
</evidence>
<dbReference type="Proteomes" id="UP001144451">
    <property type="component" value="Unassembled WGS sequence"/>
</dbReference>
<name>A0ABQ5RDY1_9MICO</name>
<keyword evidence="6" id="KW-1185">Reference proteome</keyword>
<sequence>MTALPVVHETPIPGLLVVDLPVHGDARGWFKENWQREKMLAAGLPDFGPVQNNISFNQAPGVTRGIHAEPWDKYISVATGRVFGAWVDLREGDSFGAVYWHEITPEVAIFVPRGVGNAFQTLEAPSAYTYLVNDHWSAAAQSQYTFLNLADESAAIPWPIPLEQAELSEKDLNHPRLADVVPVPPRRTLVVGASGQLGRALAARWQRRADVDLVGRDQLDLASAQSVATFDFSPYGTIVNAAAHTAVDAAETPEGRAEAWAVNVDGLARLVEAARAQRATLVHVSSDYVFDGTAEVHDETEPLTPLGVYGQTKAAGDRLVATLPEHFVLRTSWVVGEGRNFVATMASLAERGIDPSVVDDQIGRLTFTDDLAAAIEHLLTVRPEPGVYNLSAGGEPTSWAGIARQVYALTGHDPQRVTPVPTVEYYAAQGRAEGDGTIAPRPRSSVLDLAKIEATGFAVRDQAEALAAHLGVVGR</sequence>
<dbReference type="InterPro" id="IPR000888">
    <property type="entry name" value="RmlC-like"/>
</dbReference>
<protein>
    <recommendedName>
        <fullName evidence="3">dTDP-4-dehydrorhamnose reductase</fullName>
        <ecNumber evidence="3">1.1.1.133</ecNumber>
    </recommendedName>
</protein>
<dbReference type="InterPro" id="IPR036291">
    <property type="entry name" value="NAD(P)-bd_dom_sf"/>
</dbReference>
<dbReference type="SUPFAM" id="SSF51735">
    <property type="entry name" value="NAD(P)-binding Rossmann-fold domains"/>
    <property type="match status" value="1"/>
</dbReference>
<proteinExistence type="inferred from homology"/>
<evidence type="ECO:0000256" key="1">
    <source>
        <dbReference type="ARBA" id="ARBA00010154"/>
    </source>
</evidence>
<gene>
    <name evidence="5" type="ORF">BCONGLO52_09490</name>
</gene>
<dbReference type="CDD" id="cd05254">
    <property type="entry name" value="dTDP_HR_like_SDR_e"/>
    <property type="match status" value="1"/>
</dbReference>
<organism evidence="5 6">
    <name type="scientific">Brachybacterium conglomeratum</name>
    <dbReference type="NCBI Taxonomy" id="47846"/>
    <lineage>
        <taxon>Bacteria</taxon>
        <taxon>Bacillati</taxon>
        <taxon>Actinomycetota</taxon>
        <taxon>Actinomycetes</taxon>
        <taxon>Micrococcales</taxon>
        <taxon>Dermabacteraceae</taxon>
        <taxon>Brachybacterium</taxon>
    </lineage>
</organism>
<dbReference type="Pfam" id="PF04321">
    <property type="entry name" value="RmlD_sub_bind"/>
    <property type="match status" value="1"/>
</dbReference>
<dbReference type="Gene3D" id="3.40.50.720">
    <property type="entry name" value="NAD(P)-binding Rossmann-like Domain"/>
    <property type="match status" value="1"/>
</dbReference>
<dbReference type="InterPro" id="IPR029903">
    <property type="entry name" value="RmlD-like-bd"/>
</dbReference>